<sequence length="63" mass="7486">MIFALGFLVAFILLLIFNRPERRLCRWREHRDADLSTWRCVYCGAETQNPRGKPPQTCFRNNS</sequence>
<proteinExistence type="predicted"/>
<dbReference type="eggNOG" id="ENOG5033BXX">
    <property type="taxonomic scope" value="Bacteria"/>
</dbReference>
<dbReference type="HOGENOM" id="CLU_204656_0_0_5"/>
<dbReference type="OrthoDB" id="7859107at2"/>
<evidence type="ECO:0000313" key="2">
    <source>
        <dbReference type="Proteomes" id="UP000015347"/>
    </source>
</evidence>
<organism evidence="1 2">
    <name type="scientific">Salipiger mucosus DSM 16094</name>
    <dbReference type="NCBI Taxonomy" id="1123237"/>
    <lineage>
        <taxon>Bacteria</taxon>
        <taxon>Pseudomonadati</taxon>
        <taxon>Pseudomonadota</taxon>
        <taxon>Alphaproteobacteria</taxon>
        <taxon>Rhodobacterales</taxon>
        <taxon>Roseobacteraceae</taxon>
        <taxon>Salipiger</taxon>
    </lineage>
</organism>
<evidence type="ECO:0000313" key="1">
    <source>
        <dbReference type="EMBL" id="EPX85528.1"/>
    </source>
</evidence>
<dbReference type="RefSeq" id="WP_020038886.1">
    <property type="nucleotide sequence ID" value="NZ_KE557273.1"/>
</dbReference>
<protein>
    <submittedName>
        <fullName evidence="1">Uncharacterized protein</fullName>
    </submittedName>
</protein>
<dbReference type="STRING" id="1123237.Salmuc_04799"/>
<keyword evidence="2" id="KW-1185">Reference proteome</keyword>
<reference evidence="2" key="1">
    <citation type="journal article" date="2014" name="Stand. Genomic Sci.">
        <title>Genome sequence of the exopolysaccharide-producing Salipiger mucosus type strain (DSM 16094(T)), a moderately halophilic member of the Roseobacter clade.</title>
        <authorList>
            <person name="Riedel T."/>
            <person name="Spring S."/>
            <person name="Fiebig A."/>
            <person name="Petersen J."/>
            <person name="Kyrpides N.C."/>
            <person name="Goker M."/>
            <person name="Klenk H.P."/>
        </authorList>
    </citation>
    <scope>NUCLEOTIDE SEQUENCE [LARGE SCALE GENOMIC DNA]</scope>
    <source>
        <strain evidence="2">DSM 16094</strain>
    </source>
</reference>
<gene>
    <name evidence="1" type="ORF">Salmuc_04799</name>
</gene>
<name>S9R0S9_9RHOB</name>
<accession>S9R0S9</accession>
<dbReference type="EMBL" id="APVH01000008">
    <property type="protein sequence ID" value="EPX85528.1"/>
    <property type="molecule type" value="Genomic_DNA"/>
</dbReference>
<dbReference type="AlphaFoldDB" id="S9R0S9"/>
<dbReference type="Proteomes" id="UP000015347">
    <property type="component" value="Unassembled WGS sequence"/>
</dbReference>
<comment type="caution">
    <text evidence="1">The sequence shown here is derived from an EMBL/GenBank/DDBJ whole genome shotgun (WGS) entry which is preliminary data.</text>
</comment>